<dbReference type="InterPro" id="IPR012337">
    <property type="entry name" value="RNaseH-like_sf"/>
</dbReference>
<keyword evidence="2" id="KW-0472">Membrane</keyword>
<feature type="compositionally biased region" description="Basic and acidic residues" evidence="1">
    <location>
        <begin position="1"/>
        <end position="10"/>
    </location>
</feature>
<feature type="region of interest" description="Disordered" evidence="1">
    <location>
        <begin position="1"/>
        <end position="20"/>
    </location>
</feature>
<feature type="transmembrane region" description="Helical" evidence="2">
    <location>
        <begin position="976"/>
        <end position="993"/>
    </location>
</feature>
<dbReference type="EMBL" id="CAMXCT030000225">
    <property type="protein sequence ID" value="CAL4763159.1"/>
    <property type="molecule type" value="Genomic_DNA"/>
</dbReference>
<evidence type="ECO:0000313" key="3">
    <source>
        <dbReference type="EMBL" id="CAI3975847.1"/>
    </source>
</evidence>
<protein>
    <submittedName>
        <fullName evidence="5">Autophagy-related protein 18a</fullName>
    </submittedName>
</protein>
<keyword evidence="6" id="KW-1185">Reference proteome</keyword>
<gene>
    <name evidence="3" type="ORF">C1SCF055_LOCUS4124</name>
</gene>
<accession>A0A9P1FJ49</accession>
<proteinExistence type="predicted"/>
<comment type="caution">
    <text evidence="3">The sequence shown here is derived from an EMBL/GenBank/DDBJ whole genome shotgun (WGS) entry which is preliminary data.</text>
</comment>
<dbReference type="GO" id="GO:0003676">
    <property type="term" value="F:nucleic acid binding"/>
    <property type="evidence" value="ECO:0007669"/>
    <property type="project" value="InterPro"/>
</dbReference>
<dbReference type="SUPFAM" id="SSF53098">
    <property type="entry name" value="Ribonuclease H-like"/>
    <property type="match status" value="1"/>
</dbReference>
<keyword evidence="2" id="KW-1133">Transmembrane helix</keyword>
<dbReference type="Proteomes" id="UP001152797">
    <property type="component" value="Unassembled WGS sequence"/>
</dbReference>
<dbReference type="OrthoDB" id="1667587at2759"/>
<evidence type="ECO:0000256" key="2">
    <source>
        <dbReference type="SAM" id="Phobius"/>
    </source>
</evidence>
<name>A0A9P1FJ49_9DINO</name>
<dbReference type="Gene3D" id="3.30.420.10">
    <property type="entry name" value="Ribonuclease H-like superfamily/Ribonuclease H"/>
    <property type="match status" value="1"/>
</dbReference>
<sequence length="994" mass="110380">MDDPVRKDRSPTAWPKRQSVTPHQKFFQLPSSNSDEHKHLLTWDITLTELQTFFLSGETVLCNWHSHLQVPDFVRAALNQSTESEGLTSNFSQFDRLIIYTDGSSKPSNRRKAPLWVQEHDVPDAWAFIVLGEKYGETEDSSTISFLGWHSQPVLYESSLPHFLGTDAIGSEFAEREGLFWAGIWRLGIDSTIPTVFRTDSSTTASQAAGNTNCHDNHPTFVLLRSVFQTLSAGLDNDGLIVDHVAGHAGDAWNELADHLAKTEAAQGDSYADVVFGLLWAKLLRTYESKLIEADVLTHAVIIAAGLPSPTELLRSIVDRELHEAVDGAVPFLYGQGPHLPPHVRQDFVQYDLEVLEAIYLGLVDMEPGMDPLSTLKQTIQQQPLCWTTCCHTLRHFLETFTPEDAEPLCVTFEQVTTCINSLLKVDHWPFLVAQKQPDSLSRLRLDEWENWYAELATEPSGNRDLPPAIPRLPCRFKVVLHAYAGRRRQVMIGTLLLGFAFECMAALATVTGVGLLEHPKDPENPHYVSIWRLPILRLLLTLPRMRLISLSQGLFGAPSPKPTTFLVLGMETLEMDLHRHRLSGHLPQGCSIGKDSSGNYRTAPLKEYPPSLCLAIARLECLVSIGRNSCVSVPDAEVRPENFGQLVHLSGRALRPEASIQDPRFSCSKLGNSCTRLRTQVQAFQCDGVATKWSEEISGKESSPSMPVGTTISNSSSVRYGANFSLPDGLLDQCTDFRSATKLLGSEVCSRDGQMRFQQHKDGFFYWRTGAETSWTALQVAQEPRAGDLRARFEVIFAGSATILALQVASDSQGEATLLPYRLVPLLPFGDEKQLRVQEARKSRIGLALEDQVCPDSCLCFSCNFVAGCCTGVATPEIFRLFEGNRPLEACFADLRKNCNLDVGLGTWTFRLLVLSILVAGIYMSFSEAFLHLYPVMNSVKSSSARFTTSLCAALAMTSTVIGVVFFPYKIGKSCIYFTVAIFFLLFPIILMC</sequence>
<evidence type="ECO:0000313" key="5">
    <source>
        <dbReference type="EMBL" id="CAL4763159.1"/>
    </source>
</evidence>
<feature type="transmembrane region" description="Helical" evidence="2">
    <location>
        <begin position="909"/>
        <end position="927"/>
    </location>
</feature>
<evidence type="ECO:0000256" key="1">
    <source>
        <dbReference type="SAM" id="MobiDB-lite"/>
    </source>
</evidence>
<organism evidence="3">
    <name type="scientific">Cladocopium goreaui</name>
    <dbReference type="NCBI Taxonomy" id="2562237"/>
    <lineage>
        <taxon>Eukaryota</taxon>
        <taxon>Sar</taxon>
        <taxon>Alveolata</taxon>
        <taxon>Dinophyceae</taxon>
        <taxon>Suessiales</taxon>
        <taxon>Symbiodiniaceae</taxon>
        <taxon>Cladocopium</taxon>
    </lineage>
</organism>
<dbReference type="AlphaFoldDB" id="A0A9P1FJ49"/>
<feature type="transmembrane region" description="Helical" evidence="2">
    <location>
        <begin position="948"/>
        <end position="970"/>
    </location>
</feature>
<dbReference type="Pfam" id="PF07787">
    <property type="entry name" value="TMEM43"/>
    <property type="match status" value="1"/>
</dbReference>
<dbReference type="EMBL" id="CAMXCT020000225">
    <property type="protein sequence ID" value="CAL1129222.1"/>
    <property type="molecule type" value="Genomic_DNA"/>
</dbReference>
<dbReference type="InterPro" id="IPR012430">
    <property type="entry name" value="TMEM43_fam"/>
</dbReference>
<dbReference type="EMBL" id="CAMXCT010000225">
    <property type="protein sequence ID" value="CAI3975847.1"/>
    <property type="molecule type" value="Genomic_DNA"/>
</dbReference>
<reference evidence="4" key="2">
    <citation type="submission" date="2024-04" db="EMBL/GenBank/DDBJ databases">
        <authorList>
            <person name="Chen Y."/>
            <person name="Shah S."/>
            <person name="Dougan E. K."/>
            <person name="Thang M."/>
            <person name="Chan C."/>
        </authorList>
    </citation>
    <scope>NUCLEOTIDE SEQUENCE [LARGE SCALE GENOMIC DNA]</scope>
</reference>
<evidence type="ECO:0000313" key="4">
    <source>
        <dbReference type="EMBL" id="CAL1129222.1"/>
    </source>
</evidence>
<keyword evidence="2" id="KW-0812">Transmembrane</keyword>
<dbReference type="InterPro" id="IPR036397">
    <property type="entry name" value="RNaseH_sf"/>
</dbReference>
<evidence type="ECO:0000313" key="6">
    <source>
        <dbReference type="Proteomes" id="UP001152797"/>
    </source>
</evidence>
<reference evidence="3" key="1">
    <citation type="submission" date="2022-10" db="EMBL/GenBank/DDBJ databases">
        <authorList>
            <person name="Chen Y."/>
            <person name="Dougan E. K."/>
            <person name="Chan C."/>
            <person name="Rhodes N."/>
            <person name="Thang M."/>
        </authorList>
    </citation>
    <scope>NUCLEOTIDE SEQUENCE</scope>
</reference>